<evidence type="ECO:0000256" key="1">
    <source>
        <dbReference type="SAM" id="SignalP"/>
    </source>
</evidence>
<dbReference type="Proteomes" id="UP001301731">
    <property type="component" value="Chromosome"/>
</dbReference>
<reference evidence="2 3" key="1">
    <citation type="submission" date="2023-10" db="EMBL/GenBank/DDBJ databases">
        <title>The genome sequence of Streptomyces sp. HUAS YS2.</title>
        <authorList>
            <person name="Mo P."/>
        </authorList>
    </citation>
    <scope>NUCLEOTIDE SEQUENCE [LARGE SCALE GENOMIC DNA]</scope>
    <source>
        <strain evidence="2 3">HUAS YS2</strain>
    </source>
</reference>
<protein>
    <submittedName>
        <fullName evidence="2">Peptidase inhibitor family I36 protein</fullName>
    </submittedName>
</protein>
<dbReference type="RefSeq" id="WP_318103258.1">
    <property type="nucleotide sequence ID" value="NZ_CP137573.1"/>
</dbReference>
<proteinExistence type="predicted"/>
<accession>A0ABZ0LRX3</accession>
<sequence length="126" mass="13597">MPPNVLRLLAPPALAAALLLATATAADSATAAPRGYDRCPSGHFCLFSEYDGNGAIATFRFGSPNLADQNFDDLAMSYANNTDSVWCTYGDYNYSKAQLHSGWEAHTADSLWELHSFVSSVRKGQC</sequence>
<feature type="signal peptide" evidence="1">
    <location>
        <begin position="1"/>
        <end position="31"/>
    </location>
</feature>
<evidence type="ECO:0000313" key="3">
    <source>
        <dbReference type="Proteomes" id="UP001301731"/>
    </source>
</evidence>
<dbReference type="EMBL" id="CP137573">
    <property type="protein sequence ID" value="WOX22241.1"/>
    <property type="molecule type" value="Genomic_DNA"/>
</dbReference>
<dbReference type="Pfam" id="PF03995">
    <property type="entry name" value="Inhibitor_I36"/>
    <property type="match status" value="1"/>
</dbReference>
<evidence type="ECO:0000313" key="2">
    <source>
        <dbReference type="EMBL" id="WOX22241.1"/>
    </source>
</evidence>
<organism evidence="2 3">
    <name type="scientific">Streptomyces solicathayae</name>
    <dbReference type="NCBI Taxonomy" id="3081768"/>
    <lineage>
        <taxon>Bacteria</taxon>
        <taxon>Bacillati</taxon>
        <taxon>Actinomycetota</taxon>
        <taxon>Actinomycetes</taxon>
        <taxon>Kitasatosporales</taxon>
        <taxon>Streptomycetaceae</taxon>
        <taxon>Streptomyces</taxon>
    </lineage>
</organism>
<keyword evidence="3" id="KW-1185">Reference proteome</keyword>
<keyword evidence="1" id="KW-0732">Signal</keyword>
<feature type="chain" id="PRO_5046252175" evidence="1">
    <location>
        <begin position="32"/>
        <end position="126"/>
    </location>
</feature>
<name>A0ABZ0LRX3_9ACTN</name>
<gene>
    <name evidence="2" type="ORF">R2D22_12910</name>
</gene>